<keyword evidence="6" id="KW-0489">Methyltransferase</keyword>
<dbReference type="PANTHER" id="PTHR42873">
    <property type="entry name" value="RIBOSOMAL RNA LARGE SUBUNIT METHYLTRANSFERASE"/>
    <property type="match status" value="1"/>
</dbReference>
<dbReference type="GO" id="GO:0032259">
    <property type="term" value="P:methylation"/>
    <property type="evidence" value="ECO:0007669"/>
    <property type="project" value="UniProtKB-KW"/>
</dbReference>
<comment type="caution">
    <text evidence="4">The sequence shown here is derived from an EMBL/GenBank/DDBJ whole genome shotgun (WGS) entry which is preliminary data.</text>
</comment>
<evidence type="ECO:0000313" key="5">
    <source>
        <dbReference type="EMBL" id="CAL1154287.1"/>
    </source>
</evidence>
<gene>
    <name evidence="4" type="ORF">C1SCF055_LOCUS26998</name>
</gene>
<dbReference type="AlphaFoldDB" id="A0A9P1G8A4"/>
<dbReference type="EMBL" id="CAMXCT020002857">
    <property type="protein sequence ID" value="CAL1154287.1"/>
    <property type="molecule type" value="Genomic_DNA"/>
</dbReference>
<evidence type="ECO:0000259" key="3">
    <source>
        <dbReference type="Pfam" id="PF02475"/>
    </source>
</evidence>
<organism evidence="4">
    <name type="scientific">Cladocopium goreaui</name>
    <dbReference type="NCBI Taxonomy" id="2562237"/>
    <lineage>
        <taxon>Eukaryota</taxon>
        <taxon>Sar</taxon>
        <taxon>Alveolata</taxon>
        <taxon>Dinophyceae</taxon>
        <taxon>Suessiales</taxon>
        <taxon>Symbiodiniaceae</taxon>
        <taxon>Cladocopium</taxon>
    </lineage>
</organism>
<dbReference type="Gene3D" id="3.40.50.150">
    <property type="entry name" value="Vaccinia Virus protein VP39"/>
    <property type="match status" value="1"/>
</dbReference>
<dbReference type="CDD" id="cd11572">
    <property type="entry name" value="RlmI_M_like"/>
    <property type="match status" value="1"/>
</dbReference>
<feature type="domain" description="TRM5/TYW2-like methyltransferase" evidence="3">
    <location>
        <begin position="104"/>
        <end position="206"/>
    </location>
</feature>
<reference evidence="5" key="2">
    <citation type="submission" date="2024-04" db="EMBL/GenBank/DDBJ databases">
        <authorList>
            <person name="Chen Y."/>
            <person name="Shah S."/>
            <person name="Dougan E. K."/>
            <person name="Thang M."/>
            <person name="Chan C."/>
        </authorList>
    </citation>
    <scope>NUCLEOTIDE SEQUENCE [LARGE SCALE GENOMIC DNA]</scope>
</reference>
<dbReference type="SUPFAM" id="SSF53335">
    <property type="entry name" value="S-adenosyl-L-methionine-dependent methyltransferases"/>
    <property type="match status" value="1"/>
</dbReference>
<dbReference type="CDD" id="cd02440">
    <property type="entry name" value="AdoMet_MTases"/>
    <property type="match status" value="1"/>
</dbReference>
<sequence>MSFESGIPLILRRLFAEPFYRLAHAEADQVPGLVVDRCGYGDHLCVQASSGLDHLLWPIVDALEEVVKPKVVIIRQDTPGRKREKASLRREVLKGSYQGPSELREHGASFAIDLLSGQKTGWYYDHRDHRLMLAQLASQLPRVLDVYSYVGGFGVLMAHYGSQEVLCIDSSEAALELLRRSAAMNAVQDRVRSLRTDALDFLQEKMKQKTDAAGIGEADHEFDLVILDPPNLGVDRMSIPKALRHYEKLVTSAARLVAPNGLLFVASCTYSIGERELMGLCSRSLAWAERDYRLVSTGSQAADHPGHLMLPESRYLRALLLHLF</sequence>
<dbReference type="Proteomes" id="UP001152797">
    <property type="component" value="Unassembled WGS sequence"/>
</dbReference>
<dbReference type="OrthoDB" id="269872at2759"/>
<evidence type="ECO:0000313" key="4">
    <source>
        <dbReference type="EMBL" id="CAI4000912.1"/>
    </source>
</evidence>
<evidence type="ECO:0000313" key="7">
    <source>
        <dbReference type="Proteomes" id="UP001152797"/>
    </source>
</evidence>
<dbReference type="EMBL" id="CAMXCT030002857">
    <property type="protein sequence ID" value="CAL4788224.1"/>
    <property type="molecule type" value="Genomic_DNA"/>
</dbReference>
<reference evidence="4" key="1">
    <citation type="submission" date="2022-10" db="EMBL/GenBank/DDBJ databases">
        <authorList>
            <person name="Chen Y."/>
            <person name="Dougan E. K."/>
            <person name="Chan C."/>
            <person name="Rhodes N."/>
            <person name="Thang M."/>
        </authorList>
    </citation>
    <scope>NUCLEOTIDE SEQUENCE</scope>
</reference>
<name>A0A9P1G8A4_9DINO</name>
<keyword evidence="1" id="KW-0808">Transferase</keyword>
<dbReference type="EMBL" id="CAMXCT010002857">
    <property type="protein sequence ID" value="CAI4000912.1"/>
    <property type="molecule type" value="Genomic_DNA"/>
</dbReference>
<dbReference type="Pfam" id="PF02475">
    <property type="entry name" value="TRM5-TYW2_MTfase"/>
    <property type="match status" value="1"/>
</dbReference>
<proteinExistence type="predicted"/>
<accession>A0A9P1G8A4</accession>
<dbReference type="Gene3D" id="3.30.750.80">
    <property type="entry name" value="RNA methyltransferase domain (HRMD) like"/>
    <property type="match status" value="1"/>
</dbReference>
<protein>
    <submittedName>
        <fullName evidence="6">Ribosomal RNA large subunit methyltransferase I (23S rRNA m5C1962 methyltransferase) (rRNA (cytosine-C(5)-)-methyltransferase RlmI)</fullName>
    </submittedName>
</protein>
<dbReference type="GO" id="GO:0008168">
    <property type="term" value="F:methyltransferase activity"/>
    <property type="evidence" value="ECO:0007669"/>
    <property type="project" value="UniProtKB-KW"/>
</dbReference>
<evidence type="ECO:0000313" key="6">
    <source>
        <dbReference type="EMBL" id="CAL4788224.1"/>
    </source>
</evidence>
<evidence type="ECO:0000256" key="1">
    <source>
        <dbReference type="ARBA" id="ARBA00022679"/>
    </source>
</evidence>
<dbReference type="InterPro" id="IPR056743">
    <property type="entry name" value="TRM5-TYW2-like_MTfase"/>
</dbReference>
<dbReference type="InterPro" id="IPR029063">
    <property type="entry name" value="SAM-dependent_MTases_sf"/>
</dbReference>
<keyword evidence="7" id="KW-1185">Reference proteome</keyword>
<keyword evidence="2" id="KW-0949">S-adenosyl-L-methionine</keyword>
<evidence type="ECO:0000256" key="2">
    <source>
        <dbReference type="ARBA" id="ARBA00022691"/>
    </source>
</evidence>
<dbReference type="PANTHER" id="PTHR42873:SF1">
    <property type="entry name" value="S-ADENOSYLMETHIONINE-DEPENDENT METHYLTRANSFERASE DOMAIN-CONTAINING PROTEIN"/>
    <property type="match status" value="1"/>
</dbReference>